<evidence type="ECO:0000256" key="5">
    <source>
        <dbReference type="ARBA" id="ARBA00034531"/>
    </source>
</evidence>
<dbReference type="GO" id="GO:0005524">
    <property type="term" value="F:ATP binding"/>
    <property type="evidence" value="ECO:0007669"/>
    <property type="project" value="UniProtKB-KW"/>
</dbReference>
<evidence type="ECO:0000256" key="8">
    <source>
        <dbReference type="SAM" id="MobiDB-lite"/>
    </source>
</evidence>
<proteinExistence type="predicted"/>
<keyword evidence="4" id="KW-0067">ATP-binding</keyword>
<dbReference type="EC" id="2.7.7.108" evidence="5"/>
<dbReference type="PROSITE" id="PS51459">
    <property type="entry name" value="FIDO"/>
    <property type="match status" value="1"/>
</dbReference>
<evidence type="ECO:0000256" key="3">
    <source>
        <dbReference type="ARBA" id="ARBA00022741"/>
    </source>
</evidence>
<dbReference type="GO" id="GO:0070733">
    <property type="term" value="F:AMPylase activity"/>
    <property type="evidence" value="ECO:0007669"/>
    <property type="project" value="UniProtKB-EC"/>
</dbReference>
<keyword evidence="11" id="KW-1185">Reference proteome</keyword>
<evidence type="ECO:0000256" key="4">
    <source>
        <dbReference type="ARBA" id="ARBA00022840"/>
    </source>
</evidence>
<dbReference type="Gene3D" id="1.10.3290.10">
    <property type="entry name" value="Fido-like domain"/>
    <property type="match status" value="1"/>
</dbReference>
<name>A0A5E4PDW8_9COXI</name>
<dbReference type="AlphaFoldDB" id="A0A5E4PDW8"/>
<feature type="domain" description="Fido" evidence="9">
    <location>
        <begin position="63"/>
        <end position="209"/>
    </location>
</feature>
<keyword evidence="2" id="KW-0548">Nucleotidyltransferase</keyword>
<feature type="region of interest" description="Disordered" evidence="8">
    <location>
        <begin position="1"/>
        <end position="22"/>
    </location>
</feature>
<protein>
    <recommendedName>
        <fullName evidence="5">protein adenylyltransferase</fullName>
        <ecNumber evidence="5">2.7.7.108</ecNumber>
    </recommendedName>
</protein>
<dbReference type="InterPro" id="IPR036597">
    <property type="entry name" value="Fido-like_dom_sf"/>
</dbReference>
<dbReference type="OrthoDB" id="9807853at2"/>
<evidence type="ECO:0000256" key="7">
    <source>
        <dbReference type="ARBA" id="ARBA00048696"/>
    </source>
</evidence>
<keyword evidence="3" id="KW-0547">Nucleotide-binding</keyword>
<dbReference type="GO" id="GO:0051302">
    <property type="term" value="P:regulation of cell division"/>
    <property type="evidence" value="ECO:0007669"/>
    <property type="project" value="TreeGrafter"/>
</dbReference>
<dbReference type="Proteomes" id="UP000324194">
    <property type="component" value="Chromosome 1"/>
</dbReference>
<keyword evidence="1 10" id="KW-0808">Transferase</keyword>
<comment type="catalytic activity">
    <reaction evidence="6">
        <text>L-threonyl-[protein] + ATP = 3-O-(5'-adenylyl)-L-threonyl-[protein] + diphosphate</text>
        <dbReference type="Rhea" id="RHEA:54292"/>
        <dbReference type="Rhea" id="RHEA-COMP:11060"/>
        <dbReference type="Rhea" id="RHEA-COMP:13847"/>
        <dbReference type="ChEBI" id="CHEBI:30013"/>
        <dbReference type="ChEBI" id="CHEBI:30616"/>
        <dbReference type="ChEBI" id="CHEBI:33019"/>
        <dbReference type="ChEBI" id="CHEBI:138113"/>
        <dbReference type="EC" id="2.7.7.108"/>
    </reaction>
</comment>
<dbReference type="InterPro" id="IPR003812">
    <property type="entry name" value="Fido"/>
</dbReference>
<dbReference type="RefSeq" id="WP_148337897.1">
    <property type="nucleotide sequence ID" value="NZ_LR699119.1"/>
</dbReference>
<accession>A0A5E4PDW8</accession>
<dbReference type="EMBL" id="LR699119">
    <property type="protein sequence ID" value="VVC74994.1"/>
    <property type="molecule type" value="Genomic_DNA"/>
</dbReference>
<evidence type="ECO:0000313" key="11">
    <source>
        <dbReference type="Proteomes" id="UP000324194"/>
    </source>
</evidence>
<reference evidence="10 11" key="1">
    <citation type="submission" date="2019-08" db="EMBL/GenBank/DDBJ databases">
        <authorList>
            <person name="Guy L."/>
        </authorList>
    </citation>
    <scope>NUCLEOTIDE SEQUENCE [LARGE SCALE GENOMIC DNA]</scope>
    <source>
        <strain evidence="10 11">SGT-108</strain>
    </source>
</reference>
<dbReference type="PANTHER" id="PTHR39560:SF1">
    <property type="entry name" value="PROTEIN ADENYLYLTRANSFERASE FIC-RELATED"/>
    <property type="match status" value="1"/>
</dbReference>
<organism evidence="10 11">
    <name type="scientific">Aquicella siphonis</name>
    <dbReference type="NCBI Taxonomy" id="254247"/>
    <lineage>
        <taxon>Bacteria</taxon>
        <taxon>Pseudomonadati</taxon>
        <taxon>Pseudomonadota</taxon>
        <taxon>Gammaproteobacteria</taxon>
        <taxon>Legionellales</taxon>
        <taxon>Coxiellaceae</taxon>
        <taxon>Aquicella</taxon>
    </lineage>
</organism>
<dbReference type="PANTHER" id="PTHR39560">
    <property type="entry name" value="PROTEIN ADENYLYLTRANSFERASE FIC-RELATED"/>
    <property type="match status" value="1"/>
</dbReference>
<evidence type="ECO:0000256" key="6">
    <source>
        <dbReference type="ARBA" id="ARBA00047939"/>
    </source>
</evidence>
<dbReference type="KEGG" id="asip:AQUSIP_02680"/>
<evidence type="ECO:0000259" key="9">
    <source>
        <dbReference type="PROSITE" id="PS51459"/>
    </source>
</evidence>
<dbReference type="Pfam" id="PF02661">
    <property type="entry name" value="Fic"/>
    <property type="match status" value="1"/>
</dbReference>
<evidence type="ECO:0000256" key="1">
    <source>
        <dbReference type="ARBA" id="ARBA00022679"/>
    </source>
</evidence>
<gene>
    <name evidence="10" type="primary">vbhT</name>
    <name evidence="10" type="ORF">AQUSIP_02680</name>
</gene>
<comment type="catalytic activity">
    <reaction evidence="7">
        <text>L-tyrosyl-[protein] + ATP = O-(5'-adenylyl)-L-tyrosyl-[protein] + diphosphate</text>
        <dbReference type="Rhea" id="RHEA:54288"/>
        <dbReference type="Rhea" id="RHEA-COMP:10136"/>
        <dbReference type="Rhea" id="RHEA-COMP:13846"/>
        <dbReference type="ChEBI" id="CHEBI:30616"/>
        <dbReference type="ChEBI" id="CHEBI:33019"/>
        <dbReference type="ChEBI" id="CHEBI:46858"/>
        <dbReference type="ChEBI" id="CHEBI:83624"/>
        <dbReference type="EC" id="2.7.7.108"/>
    </reaction>
</comment>
<dbReference type="SUPFAM" id="SSF140931">
    <property type="entry name" value="Fic-like"/>
    <property type="match status" value="1"/>
</dbReference>
<evidence type="ECO:0000313" key="10">
    <source>
        <dbReference type="EMBL" id="VVC74994.1"/>
    </source>
</evidence>
<sequence>MDFKKSGRYAVPSDEDFEPDSNQEVLKNKLGIKSKDEIEILEESELERTESELLNEVDEDQQFTAEYICAIHELWLGDIYPFAGKYRTVNMSKANFIFAPADRIEFLMAELESKYLAKYTPCHYTDNDQLAFALGIVHIEFIVIHPFREGNGRVARLLADLMAMQSKKAPLNYSAIDQTENPEGFDQYILAIHAGHGGNYEPIKKVFKMLLEQSV</sequence>
<evidence type="ECO:0000256" key="2">
    <source>
        <dbReference type="ARBA" id="ARBA00022695"/>
    </source>
</evidence>